<dbReference type="GO" id="GO:0016740">
    <property type="term" value="F:transferase activity"/>
    <property type="evidence" value="ECO:0007669"/>
    <property type="project" value="UniProtKB-KW"/>
</dbReference>
<evidence type="ECO:0000313" key="1">
    <source>
        <dbReference type="EMBL" id="PYI01280.1"/>
    </source>
</evidence>
<proteinExistence type="predicted"/>
<dbReference type="PANTHER" id="PTHR21310">
    <property type="entry name" value="AMINOGLYCOSIDE PHOSPHOTRANSFERASE-RELATED-RELATED"/>
    <property type="match status" value="1"/>
</dbReference>
<dbReference type="PANTHER" id="PTHR21310:SF37">
    <property type="entry name" value="AMINOGLYCOSIDE PHOSPHOTRANSFERASE DOMAIN-CONTAINING PROTEIN"/>
    <property type="match status" value="1"/>
</dbReference>
<dbReference type="Gene3D" id="3.30.200.20">
    <property type="entry name" value="Phosphorylase Kinase, domain 1"/>
    <property type="match status" value="1"/>
</dbReference>
<evidence type="ECO:0000313" key="2">
    <source>
        <dbReference type="Proteomes" id="UP000248423"/>
    </source>
</evidence>
<name>A0A319DV79_ASPSB</name>
<organism evidence="1 2">
    <name type="scientific">Aspergillus sclerotiicarbonarius (strain CBS 121057 / IBT 28362)</name>
    <dbReference type="NCBI Taxonomy" id="1448318"/>
    <lineage>
        <taxon>Eukaryota</taxon>
        <taxon>Fungi</taxon>
        <taxon>Dikarya</taxon>
        <taxon>Ascomycota</taxon>
        <taxon>Pezizomycotina</taxon>
        <taxon>Eurotiomycetes</taxon>
        <taxon>Eurotiomycetidae</taxon>
        <taxon>Eurotiales</taxon>
        <taxon>Aspergillaceae</taxon>
        <taxon>Aspergillus</taxon>
        <taxon>Aspergillus subgen. Circumdati</taxon>
    </lineage>
</organism>
<gene>
    <name evidence="1" type="ORF">BO78DRAFT_436187</name>
</gene>
<dbReference type="SUPFAM" id="SSF56112">
    <property type="entry name" value="Protein kinase-like (PK-like)"/>
    <property type="match status" value="1"/>
</dbReference>
<dbReference type="Proteomes" id="UP000248423">
    <property type="component" value="Unassembled WGS sequence"/>
</dbReference>
<accession>A0A319DV79</accession>
<reference evidence="1 2" key="1">
    <citation type="submission" date="2018-02" db="EMBL/GenBank/DDBJ databases">
        <title>The genomes of Aspergillus section Nigri reveals drivers in fungal speciation.</title>
        <authorList>
            <consortium name="DOE Joint Genome Institute"/>
            <person name="Vesth T.C."/>
            <person name="Nybo J."/>
            <person name="Theobald S."/>
            <person name="Brandl J."/>
            <person name="Frisvad J.C."/>
            <person name="Nielsen K.F."/>
            <person name="Lyhne E.K."/>
            <person name="Kogle M.E."/>
            <person name="Kuo A."/>
            <person name="Riley R."/>
            <person name="Clum A."/>
            <person name="Nolan M."/>
            <person name="Lipzen A."/>
            <person name="Salamov A."/>
            <person name="Henrissat B."/>
            <person name="Wiebenga A."/>
            <person name="De vries R.P."/>
            <person name="Grigoriev I.V."/>
            <person name="Mortensen U.H."/>
            <person name="Andersen M.R."/>
            <person name="Baker S.E."/>
        </authorList>
    </citation>
    <scope>NUCLEOTIDE SEQUENCE [LARGE SCALE GENOMIC DNA]</scope>
    <source>
        <strain evidence="1 2">CBS 121057</strain>
    </source>
</reference>
<dbReference type="OrthoDB" id="5412996at2759"/>
<keyword evidence="1" id="KW-0808">Transferase</keyword>
<dbReference type="AlphaFoldDB" id="A0A319DV79"/>
<sequence length="466" mass="53894">MKMHHDDVAWDRCDELLEEFKTKVSSPDILRAVTEFMKSHRPNTKATDRARIIGMGAFNLCFRMEFEDGFASLLRFPCHGHVAFPEKKVRNEVAIMAYLKKHTKIPVPGVISYGMKGQSPGGLGPFILMEYIANASNLTAQLRAPGYQRGDRPFQDPIIEESKLEFFYGQLADILLELSKPCFERIGSMEIDTWAIDSRPLTMNMNELVQLGNFPPTMLPQSSFATASSYYKSLAKTEFLHLQTQRNDAVESQEDCYSKYIARKLVYGLAEESRLLDISNETGPFKLFCDDLRPSNILLDDDMKIIAVIDWEFTYAAPREYTFSPPWWLLLEMPEEWPQGVLDWKEKYQPRLETFLQVLKSREDSAIASGDLVEDQRLSGKMWQSWTSGDFWVHYGLRKSWAFDAVWPMMDARLFGGDTPLEDRDKLLCTERLDFLSAEDKKAMEPFAQEKLEQMKLRRLDIWDNI</sequence>
<dbReference type="InterPro" id="IPR051678">
    <property type="entry name" value="AGP_Transferase"/>
</dbReference>
<dbReference type="VEuPathDB" id="FungiDB:BO78DRAFT_436187"/>
<dbReference type="EMBL" id="KZ826419">
    <property type="protein sequence ID" value="PYI01280.1"/>
    <property type="molecule type" value="Genomic_DNA"/>
</dbReference>
<protein>
    <submittedName>
        <fullName evidence="1">Phosphotransferase enzyme family protein</fullName>
    </submittedName>
</protein>
<keyword evidence="2" id="KW-1185">Reference proteome</keyword>
<dbReference type="InterPro" id="IPR011009">
    <property type="entry name" value="Kinase-like_dom_sf"/>
</dbReference>